<comment type="caution">
    <text evidence="11">The sequence shown here is derived from an EMBL/GenBank/DDBJ whole genome shotgun (WGS) entry which is preliminary data.</text>
</comment>
<accession>A0ABQ3TQP3</accession>
<dbReference type="Proteomes" id="UP001054854">
    <property type="component" value="Unassembled WGS sequence"/>
</dbReference>
<dbReference type="InterPro" id="IPR051084">
    <property type="entry name" value="H+-coupled_symporters"/>
</dbReference>
<feature type="transmembrane region" description="Helical" evidence="9">
    <location>
        <begin position="372"/>
        <end position="391"/>
    </location>
</feature>
<dbReference type="Gene3D" id="1.20.1250.20">
    <property type="entry name" value="MFS general substrate transporter like domains"/>
    <property type="match status" value="1"/>
</dbReference>
<dbReference type="SUPFAM" id="SSF103473">
    <property type="entry name" value="MFS general substrate transporter"/>
    <property type="match status" value="1"/>
</dbReference>
<gene>
    <name evidence="11" type="ORF">TPA0910_00870</name>
</gene>
<dbReference type="InterPro" id="IPR036259">
    <property type="entry name" value="MFS_trans_sf"/>
</dbReference>
<evidence type="ECO:0000256" key="1">
    <source>
        <dbReference type="ARBA" id="ARBA00004651"/>
    </source>
</evidence>
<protein>
    <submittedName>
        <fullName evidence="11">MFS transporter</fullName>
    </submittedName>
</protein>
<organism evidence="11 12">
    <name type="scientific">Streptomyces hygroscopicus</name>
    <dbReference type="NCBI Taxonomy" id="1912"/>
    <lineage>
        <taxon>Bacteria</taxon>
        <taxon>Bacillati</taxon>
        <taxon>Actinomycetota</taxon>
        <taxon>Actinomycetes</taxon>
        <taxon>Kitasatosporales</taxon>
        <taxon>Streptomycetaceae</taxon>
        <taxon>Streptomyces</taxon>
        <taxon>Streptomyces violaceusniger group</taxon>
    </lineage>
</organism>
<dbReference type="Pfam" id="PF07690">
    <property type="entry name" value="MFS_1"/>
    <property type="match status" value="1"/>
</dbReference>
<reference evidence="11" key="1">
    <citation type="submission" date="2024-05" db="EMBL/GenBank/DDBJ databases">
        <title>Whole genome shotgun sequence of Streptomyces hygroscopicus NBRC 113678.</title>
        <authorList>
            <person name="Komaki H."/>
            <person name="Tamura T."/>
        </authorList>
    </citation>
    <scope>NUCLEOTIDE SEQUENCE</scope>
    <source>
        <strain evidence="11">N11-34</strain>
    </source>
</reference>
<keyword evidence="5 9" id="KW-0812">Transmembrane</keyword>
<keyword evidence="3" id="KW-0813">Transport</keyword>
<evidence type="ECO:0000256" key="8">
    <source>
        <dbReference type="ARBA" id="ARBA00023136"/>
    </source>
</evidence>
<evidence type="ECO:0000313" key="12">
    <source>
        <dbReference type="Proteomes" id="UP001054854"/>
    </source>
</evidence>
<keyword evidence="6" id="KW-0769">Symport</keyword>
<evidence type="ECO:0000256" key="5">
    <source>
        <dbReference type="ARBA" id="ARBA00022692"/>
    </source>
</evidence>
<feature type="transmembrane region" description="Helical" evidence="9">
    <location>
        <begin position="157"/>
        <end position="180"/>
    </location>
</feature>
<name>A0ABQ3TQP3_STRHY</name>
<feature type="transmembrane region" description="Helical" evidence="9">
    <location>
        <begin position="21"/>
        <end position="47"/>
    </location>
</feature>
<dbReference type="PROSITE" id="PS00216">
    <property type="entry name" value="SUGAR_TRANSPORT_1"/>
    <property type="match status" value="1"/>
</dbReference>
<keyword evidence="4" id="KW-1003">Cell membrane</keyword>
<feature type="domain" description="Major facilitator superfamily (MFS) profile" evidence="10">
    <location>
        <begin position="20"/>
        <end position="427"/>
    </location>
</feature>
<proteinExistence type="inferred from homology"/>
<keyword evidence="7 9" id="KW-1133">Transmembrane helix</keyword>
<feature type="transmembrane region" description="Helical" evidence="9">
    <location>
        <begin position="59"/>
        <end position="80"/>
    </location>
</feature>
<feature type="transmembrane region" description="Helical" evidence="9">
    <location>
        <begin position="92"/>
        <end position="110"/>
    </location>
</feature>
<keyword evidence="12" id="KW-1185">Reference proteome</keyword>
<dbReference type="InterPro" id="IPR005829">
    <property type="entry name" value="Sugar_transporter_CS"/>
</dbReference>
<evidence type="ECO:0000256" key="2">
    <source>
        <dbReference type="ARBA" id="ARBA00008240"/>
    </source>
</evidence>
<comment type="similarity">
    <text evidence="2">Belongs to the major facilitator superfamily. Metabolite:H+ Symporter (MHS) family (TC 2.A.1.6) family.</text>
</comment>
<evidence type="ECO:0000259" key="10">
    <source>
        <dbReference type="PROSITE" id="PS50850"/>
    </source>
</evidence>
<evidence type="ECO:0000256" key="3">
    <source>
        <dbReference type="ARBA" id="ARBA00022448"/>
    </source>
</evidence>
<dbReference type="InterPro" id="IPR020846">
    <property type="entry name" value="MFS_dom"/>
</dbReference>
<feature type="transmembrane region" description="Helical" evidence="9">
    <location>
        <begin position="313"/>
        <end position="333"/>
    </location>
</feature>
<dbReference type="PROSITE" id="PS00217">
    <property type="entry name" value="SUGAR_TRANSPORT_2"/>
    <property type="match status" value="1"/>
</dbReference>
<dbReference type="RefSeq" id="WP_236255616.1">
    <property type="nucleotide sequence ID" value="NZ_BNEK01000002.1"/>
</dbReference>
<feature type="transmembrane region" description="Helical" evidence="9">
    <location>
        <begin position="339"/>
        <end position="360"/>
    </location>
</feature>
<evidence type="ECO:0000313" key="11">
    <source>
        <dbReference type="EMBL" id="GHJ25654.1"/>
    </source>
</evidence>
<dbReference type="EMBL" id="BNEK01000002">
    <property type="protein sequence ID" value="GHJ25654.1"/>
    <property type="molecule type" value="Genomic_DNA"/>
</dbReference>
<evidence type="ECO:0000256" key="9">
    <source>
        <dbReference type="SAM" id="Phobius"/>
    </source>
</evidence>
<comment type="subcellular location">
    <subcellularLocation>
        <location evidence="1">Cell membrane</location>
        <topology evidence="1">Multi-pass membrane protein</topology>
    </subcellularLocation>
</comment>
<dbReference type="PROSITE" id="PS50850">
    <property type="entry name" value="MFS"/>
    <property type="match status" value="1"/>
</dbReference>
<dbReference type="InterPro" id="IPR011701">
    <property type="entry name" value="MFS"/>
</dbReference>
<feature type="transmembrane region" description="Helical" evidence="9">
    <location>
        <begin position="246"/>
        <end position="267"/>
    </location>
</feature>
<keyword evidence="8 9" id="KW-0472">Membrane</keyword>
<evidence type="ECO:0000256" key="6">
    <source>
        <dbReference type="ARBA" id="ARBA00022847"/>
    </source>
</evidence>
<dbReference type="PANTHER" id="PTHR43528:SF1">
    <property type="entry name" value="ALPHA-KETOGLUTARATE PERMEASE"/>
    <property type="match status" value="1"/>
</dbReference>
<feature type="transmembrane region" description="Helical" evidence="9">
    <location>
        <begin position="279"/>
        <end position="301"/>
    </location>
</feature>
<feature type="transmembrane region" description="Helical" evidence="9">
    <location>
        <begin position="192"/>
        <end position="211"/>
    </location>
</feature>
<feature type="transmembrane region" description="Helical" evidence="9">
    <location>
        <begin position="403"/>
        <end position="423"/>
    </location>
</feature>
<sequence length="451" mass="47925">MDFRAEAPESRTIKDAKRRSLIASGVGNALEWFDWNLYGTFSVYLAANAFDSGDPASGLLATLAVFAVGFVARPIGGLVFGRLSDRLGRRSVMVLTMCLLAGGSVAMAAMPTYDHVGVWASVFLLVVRLVQGLAHGGEAGVSYTYAAELAPPEKRGLWSCMPFVASTIGLMAATASAATLSGLLDPADMTAWGWRVGFAFGGVLGLFALYLRRNSVETDVFMDTTGQEAAAKTPARPMNWRSALRAGVLIVLLSVGTNISFYAWISFAPTNAISGHGMHANAAFTVSLLAQGLIILLLPLLGMASDRFGRKPLVLAQGLLMVVLAFPIANMVSDAPWTLFVALVLGQLVWACVGAIYPAVVAEQVPTRIRATIVGFVVSLSVAIFGGTAPYLNTWLDSLGKSWIFNAYIMALGVVVVVGGLLIRETKGIDLRELDARHEDSPRAEYAGRVS</sequence>
<dbReference type="PANTHER" id="PTHR43528">
    <property type="entry name" value="ALPHA-KETOGLUTARATE PERMEASE"/>
    <property type="match status" value="1"/>
</dbReference>
<evidence type="ECO:0000256" key="4">
    <source>
        <dbReference type="ARBA" id="ARBA00022475"/>
    </source>
</evidence>
<evidence type="ECO:0000256" key="7">
    <source>
        <dbReference type="ARBA" id="ARBA00022989"/>
    </source>
</evidence>
<feature type="transmembrane region" description="Helical" evidence="9">
    <location>
        <begin position="116"/>
        <end position="136"/>
    </location>
</feature>